<evidence type="ECO:0000256" key="1">
    <source>
        <dbReference type="SAM" id="Phobius"/>
    </source>
</evidence>
<sequence length="95" mass="10617">MSFFDFIPHSRNLCCGLNLRPICITLGIVSIILRAILLISRGGTYYYVYSTEKEFYVIDCTIDVCLDVFGTFTDICIVFGAFTYTNSGVSCVLTV</sequence>
<dbReference type="VEuPathDB" id="VectorBase:CSON003805"/>
<feature type="transmembrane region" description="Helical" evidence="1">
    <location>
        <begin position="19"/>
        <end position="39"/>
    </location>
</feature>
<name>A0A336N044_CULSO</name>
<dbReference type="AlphaFoldDB" id="A0A336N044"/>
<organism evidence="2">
    <name type="scientific">Culicoides sonorensis</name>
    <name type="common">Biting midge</name>
    <dbReference type="NCBI Taxonomy" id="179676"/>
    <lineage>
        <taxon>Eukaryota</taxon>
        <taxon>Metazoa</taxon>
        <taxon>Ecdysozoa</taxon>
        <taxon>Arthropoda</taxon>
        <taxon>Hexapoda</taxon>
        <taxon>Insecta</taxon>
        <taxon>Pterygota</taxon>
        <taxon>Neoptera</taxon>
        <taxon>Endopterygota</taxon>
        <taxon>Diptera</taxon>
        <taxon>Nematocera</taxon>
        <taxon>Chironomoidea</taxon>
        <taxon>Ceratopogonidae</taxon>
        <taxon>Ceratopogoninae</taxon>
        <taxon>Culicoides</taxon>
        <taxon>Monoculicoides</taxon>
    </lineage>
</organism>
<keyword evidence="1" id="KW-0472">Membrane</keyword>
<protein>
    <submittedName>
        <fullName evidence="2">CSON003805 protein</fullName>
    </submittedName>
</protein>
<keyword evidence="1" id="KW-0812">Transmembrane</keyword>
<dbReference type="EMBL" id="UFQT01001731">
    <property type="protein sequence ID" value="SSX31548.1"/>
    <property type="molecule type" value="Genomic_DNA"/>
</dbReference>
<gene>
    <name evidence="2" type="primary">CSON003805</name>
</gene>
<proteinExistence type="predicted"/>
<keyword evidence="1" id="KW-1133">Transmembrane helix</keyword>
<evidence type="ECO:0000313" key="2">
    <source>
        <dbReference type="EMBL" id="SSX31548.1"/>
    </source>
</evidence>
<reference evidence="2" key="1">
    <citation type="submission" date="2018-07" db="EMBL/GenBank/DDBJ databases">
        <authorList>
            <person name="Quirk P.G."/>
            <person name="Krulwich T.A."/>
        </authorList>
    </citation>
    <scope>NUCLEOTIDE SEQUENCE</scope>
</reference>
<accession>A0A336N044</accession>